<sequence>MPARMVENRPKPGSGHYLHRRGVPKARKADSCCRCPGLFSWPDANDSPGWLLRFTLGPGPAHPVCVRIDAKGCGCLTQLTAQQPNLPSFILTTMRHFSAPVLRFRFLLLLVLLVSGTIAQAQKQPALATGPRTVLTSDSVKLFVQVAGQGTPCLFVHGGPGAGSYSFEKLGGNRLEDKLQMVYLDQRGSGRSGSSRTKNYSMARMVQDMEELRQQLGVQKWVVMAHSFGGTIATAYAQKYPQRVQALVLVNSVLNPVASLDSMLAYGTSLLPAAARPAPGLPQMQRFGMVMGALQQQKMAGQLQFSHDSLAARAMRASRAVPGNPEFAQQVFSGRLADYGQDYGPATARLTMPALVILGEDDHTTGATAATYQFPRKQVVTLPGKHNSFLEQPAQFRQVVADFVQKNR</sequence>
<dbReference type="PRINTS" id="PR00793">
    <property type="entry name" value="PROAMNOPTASE"/>
</dbReference>
<dbReference type="PANTHER" id="PTHR43798">
    <property type="entry name" value="MONOACYLGLYCEROL LIPASE"/>
    <property type="match status" value="1"/>
</dbReference>
<evidence type="ECO:0000256" key="2">
    <source>
        <dbReference type="ARBA" id="ARBA00022801"/>
    </source>
</evidence>
<comment type="similarity">
    <text evidence="1">Belongs to the peptidase S33 family.</text>
</comment>
<feature type="domain" description="AB hydrolase-1" evidence="4">
    <location>
        <begin position="154"/>
        <end position="393"/>
    </location>
</feature>
<keyword evidence="6" id="KW-1185">Reference proteome</keyword>
<accession>A0A3R9MYZ1</accession>
<dbReference type="SUPFAM" id="SSF53474">
    <property type="entry name" value="alpha/beta-Hydrolases"/>
    <property type="match status" value="1"/>
</dbReference>
<dbReference type="EMBL" id="RWIU01000002">
    <property type="protein sequence ID" value="RSK44186.1"/>
    <property type="molecule type" value="Genomic_DNA"/>
</dbReference>
<feature type="compositionally biased region" description="Basic and acidic residues" evidence="3">
    <location>
        <begin position="1"/>
        <end position="10"/>
    </location>
</feature>
<dbReference type="InterPro" id="IPR000073">
    <property type="entry name" value="AB_hydrolase_1"/>
</dbReference>
<keyword evidence="2 5" id="KW-0378">Hydrolase</keyword>
<evidence type="ECO:0000313" key="5">
    <source>
        <dbReference type="EMBL" id="RSK44186.1"/>
    </source>
</evidence>
<dbReference type="GO" id="GO:0008233">
    <property type="term" value="F:peptidase activity"/>
    <property type="evidence" value="ECO:0007669"/>
    <property type="project" value="InterPro"/>
</dbReference>
<evidence type="ECO:0000256" key="3">
    <source>
        <dbReference type="SAM" id="MobiDB-lite"/>
    </source>
</evidence>
<dbReference type="PANTHER" id="PTHR43798:SF33">
    <property type="entry name" value="HYDROLASE, PUTATIVE (AFU_ORTHOLOGUE AFUA_2G14860)-RELATED"/>
    <property type="match status" value="1"/>
</dbReference>
<dbReference type="InterPro" id="IPR029058">
    <property type="entry name" value="AB_hydrolase_fold"/>
</dbReference>
<dbReference type="GO" id="GO:0006508">
    <property type="term" value="P:proteolysis"/>
    <property type="evidence" value="ECO:0007669"/>
    <property type="project" value="InterPro"/>
</dbReference>
<comment type="caution">
    <text evidence="5">The sequence shown here is derived from an EMBL/GenBank/DDBJ whole genome shotgun (WGS) entry which is preliminary data.</text>
</comment>
<gene>
    <name evidence="5" type="ORF">EI293_06500</name>
</gene>
<dbReference type="GO" id="GO:0016020">
    <property type="term" value="C:membrane"/>
    <property type="evidence" value="ECO:0007669"/>
    <property type="project" value="TreeGrafter"/>
</dbReference>
<proteinExistence type="inferred from homology"/>
<dbReference type="InterPro" id="IPR050266">
    <property type="entry name" value="AB_hydrolase_sf"/>
</dbReference>
<dbReference type="AlphaFoldDB" id="A0A3R9MYZ1"/>
<dbReference type="Pfam" id="PF00561">
    <property type="entry name" value="Abhydrolase_1"/>
    <property type="match status" value="1"/>
</dbReference>
<evidence type="ECO:0000313" key="6">
    <source>
        <dbReference type="Proteomes" id="UP000270291"/>
    </source>
</evidence>
<organism evidence="5 6">
    <name type="scientific">Hymenobacter perfusus</name>
    <dbReference type="NCBI Taxonomy" id="1236770"/>
    <lineage>
        <taxon>Bacteria</taxon>
        <taxon>Pseudomonadati</taxon>
        <taxon>Bacteroidota</taxon>
        <taxon>Cytophagia</taxon>
        <taxon>Cytophagales</taxon>
        <taxon>Hymenobacteraceae</taxon>
        <taxon>Hymenobacter</taxon>
    </lineage>
</organism>
<dbReference type="OrthoDB" id="9796770at2"/>
<feature type="region of interest" description="Disordered" evidence="3">
    <location>
        <begin position="1"/>
        <end position="20"/>
    </location>
</feature>
<dbReference type="Gene3D" id="3.40.50.1820">
    <property type="entry name" value="alpha/beta hydrolase"/>
    <property type="match status" value="1"/>
</dbReference>
<reference evidence="5 6" key="1">
    <citation type="submission" date="2018-12" db="EMBL/GenBank/DDBJ databases">
        <authorList>
            <person name="Feng G."/>
            <person name="Zhu H."/>
        </authorList>
    </citation>
    <scope>NUCLEOTIDE SEQUENCE [LARGE SCALE GENOMIC DNA]</scope>
    <source>
        <strain evidence="5 6">LMG 26000</strain>
    </source>
</reference>
<protein>
    <submittedName>
        <fullName evidence="5">Alpha/beta hydrolase</fullName>
    </submittedName>
</protein>
<evidence type="ECO:0000256" key="1">
    <source>
        <dbReference type="ARBA" id="ARBA00010088"/>
    </source>
</evidence>
<evidence type="ECO:0000259" key="4">
    <source>
        <dbReference type="Pfam" id="PF00561"/>
    </source>
</evidence>
<dbReference type="InterPro" id="IPR002410">
    <property type="entry name" value="Peptidase_S33"/>
</dbReference>
<dbReference type="Proteomes" id="UP000270291">
    <property type="component" value="Unassembled WGS sequence"/>
</dbReference>
<name>A0A3R9MYZ1_9BACT</name>
<dbReference type="PRINTS" id="PR00111">
    <property type="entry name" value="ABHYDROLASE"/>
</dbReference>